<comment type="caution">
    <text evidence="2">The sequence shown here is derived from an EMBL/GenBank/DDBJ whole genome shotgun (WGS) entry which is preliminary data.</text>
</comment>
<evidence type="ECO:0000313" key="2">
    <source>
        <dbReference type="EMBL" id="GCE16015.1"/>
    </source>
</evidence>
<sequence>MVKKVTVAILIIGAFILYSLLFNHADSVAIVPTSTSTSSSSTDSPGSANSPGSSSNAGSTDATPPTTSNNTSTTSTQYKDGSYTGSVADAHWGNLQVKAIIKNGKITDVQFLQYPIKMFCKLPQLISAAKYCIH</sequence>
<feature type="compositionally biased region" description="Low complexity" evidence="1">
    <location>
        <begin position="33"/>
        <end position="76"/>
    </location>
</feature>
<dbReference type="RefSeq" id="WP_126583405.1">
    <property type="nucleotide sequence ID" value="NZ_BIFR01000002.1"/>
</dbReference>
<dbReference type="AlphaFoldDB" id="A0A402AAN8"/>
<proteinExistence type="predicted"/>
<dbReference type="OrthoDB" id="8099475at2"/>
<reference evidence="3" key="1">
    <citation type="submission" date="2018-12" db="EMBL/GenBank/DDBJ databases">
        <title>Tengunoibacter tsumagoiensis gen. nov., sp. nov., Dictyobacter kobayashii sp. nov., D. alpinus sp. nov., and D. joshuensis sp. nov. and description of Dictyobacteraceae fam. nov. within the order Ktedonobacterales isolated from Tengu-no-mugimeshi.</title>
        <authorList>
            <person name="Wang C.M."/>
            <person name="Zheng Y."/>
            <person name="Sakai Y."/>
            <person name="Toyoda A."/>
            <person name="Minakuchi Y."/>
            <person name="Abe K."/>
            <person name="Yokota A."/>
            <person name="Yabe S."/>
        </authorList>
    </citation>
    <scope>NUCLEOTIDE SEQUENCE [LARGE SCALE GENOMIC DNA]</scope>
    <source>
        <strain evidence="3">Uno3</strain>
    </source>
</reference>
<evidence type="ECO:0000256" key="1">
    <source>
        <dbReference type="SAM" id="MobiDB-lite"/>
    </source>
</evidence>
<organism evidence="2 3">
    <name type="scientific">Tengunoibacter tsumagoiensis</name>
    <dbReference type="NCBI Taxonomy" id="2014871"/>
    <lineage>
        <taxon>Bacteria</taxon>
        <taxon>Bacillati</taxon>
        <taxon>Chloroflexota</taxon>
        <taxon>Ktedonobacteria</taxon>
        <taxon>Ktedonobacterales</taxon>
        <taxon>Dictyobacteraceae</taxon>
        <taxon>Tengunoibacter</taxon>
    </lineage>
</organism>
<accession>A0A402AAN8</accession>
<dbReference type="EMBL" id="BIFR01000002">
    <property type="protein sequence ID" value="GCE16015.1"/>
    <property type="molecule type" value="Genomic_DNA"/>
</dbReference>
<gene>
    <name evidence="2" type="ORF">KTT_58740</name>
</gene>
<dbReference type="Proteomes" id="UP000287352">
    <property type="component" value="Unassembled WGS sequence"/>
</dbReference>
<keyword evidence="3" id="KW-1185">Reference proteome</keyword>
<evidence type="ECO:0000313" key="3">
    <source>
        <dbReference type="Proteomes" id="UP000287352"/>
    </source>
</evidence>
<feature type="region of interest" description="Disordered" evidence="1">
    <location>
        <begin position="33"/>
        <end position="80"/>
    </location>
</feature>
<protein>
    <submittedName>
        <fullName evidence="2">Uncharacterized protein</fullName>
    </submittedName>
</protein>
<name>A0A402AAN8_9CHLR</name>
<dbReference type="Gene3D" id="3.90.1010.20">
    <property type="match status" value="1"/>
</dbReference>